<dbReference type="InterPro" id="IPR013099">
    <property type="entry name" value="K_chnl_dom"/>
</dbReference>
<evidence type="ECO:0000256" key="4">
    <source>
        <dbReference type="ARBA" id="ARBA00022989"/>
    </source>
</evidence>
<evidence type="ECO:0000256" key="9">
    <source>
        <dbReference type="SAM" id="Phobius"/>
    </source>
</evidence>
<dbReference type="SUPFAM" id="SSF81324">
    <property type="entry name" value="Voltage-gated potassium channels"/>
    <property type="match status" value="2"/>
</dbReference>
<dbReference type="RefSeq" id="XP_002740343.1">
    <property type="nucleotide sequence ID" value="XM_002740297.2"/>
</dbReference>
<evidence type="ECO:0000256" key="6">
    <source>
        <dbReference type="ARBA" id="ARBA00023136"/>
    </source>
</evidence>
<comment type="similarity">
    <text evidence="8">Belongs to the two pore domain potassium channel (TC 1.A.1.8) family.</text>
</comment>
<dbReference type="PRINTS" id="PR01333">
    <property type="entry name" value="2POREKCHANEL"/>
</dbReference>
<reference evidence="12" key="1">
    <citation type="submission" date="2025-08" db="UniProtKB">
        <authorList>
            <consortium name="RefSeq"/>
        </authorList>
    </citation>
    <scope>IDENTIFICATION</scope>
    <source>
        <tissue evidence="12">Testes</tissue>
    </source>
</reference>
<evidence type="ECO:0000313" key="12">
    <source>
        <dbReference type="RefSeq" id="XP_002740343.1"/>
    </source>
</evidence>
<evidence type="ECO:0000256" key="2">
    <source>
        <dbReference type="ARBA" id="ARBA00022448"/>
    </source>
</evidence>
<evidence type="ECO:0000259" key="10">
    <source>
        <dbReference type="Pfam" id="PF07885"/>
    </source>
</evidence>
<name>A0ABM0GYQ3_SACKO</name>
<feature type="transmembrane region" description="Helical" evidence="9">
    <location>
        <begin position="365"/>
        <end position="385"/>
    </location>
</feature>
<evidence type="ECO:0000256" key="1">
    <source>
        <dbReference type="ARBA" id="ARBA00004141"/>
    </source>
</evidence>
<feature type="domain" description="Potassium channel" evidence="10">
    <location>
        <begin position="115"/>
        <end position="171"/>
    </location>
</feature>
<evidence type="ECO:0000256" key="8">
    <source>
        <dbReference type="RuleBase" id="RU003857"/>
    </source>
</evidence>
<feature type="transmembrane region" description="Helical" evidence="9">
    <location>
        <begin position="150"/>
        <end position="175"/>
    </location>
</feature>
<dbReference type="GeneID" id="100375396"/>
<keyword evidence="7 8" id="KW-0407">Ion channel</keyword>
<keyword evidence="4 9" id="KW-1133">Transmembrane helix</keyword>
<keyword evidence="5 8" id="KW-0406">Ion transport</keyword>
<dbReference type="PANTHER" id="PTHR11003">
    <property type="entry name" value="POTASSIUM CHANNEL, SUBFAMILY K"/>
    <property type="match status" value="1"/>
</dbReference>
<dbReference type="PANTHER" id="PTHR11003:SF334">
    <property type="entry name" value="FI03418P"/>
    <property type="match status" value="1"/>
</dbReference>
<feature type="transmembrane region" description="Helical" evidence="9">
    <location>
        <begin position="428"/>
        <end position="448"/>
    </location>
</feature>
<evidence type="ECO:0000256" key="5">
    <source>
        <dbReference type="ARBA" id="ARBA00023065"/>
    </source>
</evidence>
<feature type="domain" description="Potassium channel" evidence="10">
    <location>
        <begin position="376"/>
        <end position="453"/>
    </location>
</feature>
<protein>
    <submittedName>
        <fullName evidence="12">TWiK family of potassium channels protein 18-like</fullName>
    </submittedName>
</protein>
<keyword evidence="11" id="KW-1185">Reference proteome</keyword>
<dbReference type="InterPro" id="IPR003280">
    <property type="entry name" value="2pore_dom_K_chnl"/>
</dbReference>
<dbReference type="Gene3D" id="1.10.287.70">
    <property type="match status" value="2"/>
</dbReference>
<keyword evidence="2 8" id="KW-0813">Transport</keyword>
<keyword evidence="3 8" id="KW-0812">Transmembrane</keyword>
<evidence type="ECO:0000313" key="11">
    <source>
        <dbReference type="Proteomes" id="UP000694865"/>
    </source>
</evidence>
<organism evidence="11 12">
    <name type="scientific">Saccoglossus kowalevskii</name>
    <name type="common">Acorn worm</name>
    <dbReference type="NCBI Taxonomy" id="10224"/>
    <lineage>
        <taxon>Eukaryota</taxon>
        <taxon>Metazoa</taxon>
        <taxon>Hemichordata</taxon>
        <taxon>Enteropneusta</taxon>
        <taxon>Harrimaniidae</taxon>
        <taxon>Saccoglossus</taxon>
    </lineage>
</organism>
<dbReference type="Proteomes" id="UP000694865">
    <property type="component" value="Unplaced"/>
</dbReference>
<comment type="subcellular location">
    <subcellularLocation>
        <location evidence="1">Membrane</location>
        <topology evidence="1">Multi-pass membrane protein</topology>
    </subcellularLocation>
</comment>
<keyword evidence="6 9" id="KW-0472">Membrane</keyword>
<accession>A0ABM0GYQ3</accession>
<evidence type="ECO:0000256" key="7">
    <source>
        <dbReference type="ARBA" id="ARBA00023303"/>
    </source>
</evidence>
<sequence length="482" mass="53999">MEERSTGSSDGETRKPCCAKIPWGSLFSYLGLYTVTVAYLFLGGLLFHVLEYPHEVDLAAGAIALREDFLRELRNTSRLIDSPQNWTDTAREVLEEYEHDLHFYWKQGWRSHLDNKWSYLSSCFFCLTVVSTIGYGHITPTTQMGRLATVFYAILGIPLFFLFLAEAGDIVSIPLRYINSVIIKSCKHCPDCESCTGTDPVSRIGSTFSIFSNTARNSVGHRDEVVSNHDNAENVSEFGSHGNREAPPTMLYTDLPGVPDNNDEGAMLYRVEIHSNSKASSVGTQTDASLLEKYHSNYVEKNARHPGNGLIAFGSGRKQSATVTYSDEGVIMINEKDKTISAIKDDSLQSSNTNDKKKKEEQVEVPISILLFLQSTYLLGGAALLNSSQNGWTFLDSLYFSTVTFTTVGFGDLIPSNNDHSDNLLQTAWFMSIYIIIGLILMSSCISLSQQRIVRFTKVVMKGCCRSRRCRSCRRRFRHCCR</sequence>
<dbReference type="Pfam" id="PF07885">
    <property type="entry name" value="Ion_trans_2"/>
    <property type="match status" value="2"/>
</dbReference>
<feature type="transmembrane region" description="Helical" evidence="9">
    <location>
        <begin position="117"/>
        <end position="138"/>
    </location>
</feature>
<evidence type="ECO:0000256" key="3">
    <source>
        <dbReference type="ARBA" id="ARBA00022692"/>
    </source>
</evidence>
<feature type="transmembrane region" description="Helical" evidence="9">
    <location>
        <begin position="30"/>
        <end position="50"/>
    </location>
</feature>
<proteinExistence type="inferred from homology"/>
<gene>
    <name evidence="12" type="primary">LOC100375396</name>
</gene>